<protein>
    <submittedName>
        <fullName evidence="2">Uncharacterized conserved protein YndB, AHSA1/START domain</fullName>
    </submittedName>
</protein>
<dbReference type="Gene3D" id="3.30.530.20">
    <property type="match status" value="1"/>
</dbReference>
<dbReference type="EMBL" id="FQYP01000006">
    <property type="protein sequence ID" value="SHJ24314.1"/>
    <property type="molecule type" value="Genomic_DNA"/>
</dbReference>
<evidence type="ECO:0000256" key="1">
    <source>
        <dbReference type="SAM" id="Phobius"/>
    </source>
</evidence>
<keyword evidence="1" id="KW-1133">Transmembrane helix</keyword>
<proteinExistence type="predicted"/>
<accession>A0A1M6HQF1</accession>
<dbReference type="STRING" id="570521.SAMN04488508_106400"/>
<evidence type="ECO:0000313" key="2">
    <source>
        <dbReference type="EMBL" id="SHJ24314.1"/>
    </source>
</evidence>
<dbReference type="SUPFAM" id="SSF55961">
    <property type="entry name" value="Bet v1-like"/>
    <property type="match status" value="1"/>
</dbReference>
<name>A0A1M6HQF1_9FLAO</name>
<keyword evidence="3" id="KW-1185">Reference proteome</keyword>
<feature type="transmembrane region" description="Helical" evidence="1">
    <location>
        <begin position="6"/>
        <end position="24"/>
    </location>
</feature>
<dbReference type="AlphaFoldDB" id="A0A1M6HQF1"/>
<keyword evidence="1" id="KW-0812">Transmembrane</keyword>
<reference evidence="3" key="1">
    <citation type="submission" date="2016-11" db="EMBL/GenBank/DDBJ databases">
        <authorList>
            <person name="Varghese N."/>
            <person name="Submissions S."/>
        </authorList>
    </citation>
    <scope>NUCLEOTIDE SEQUENCE [LARGE SCALE GENOMIC DNA]</scope>
    <source>
        <strain evidence="3">DSM 22623</strain>
    </source>
</reference>
<dbReference type="InterPro" id="IPR023393">
    <property type="entry name" value="START-like_dom_sf"/>
</dbReference>
<dbReference type="InterPro" id="IPR019587">
    <property type="entry name" value="Polyketide_cyclase/dehydratase"/>
</dbReference>
<dbReference type="RefSeq" id="WP_073317590.1">
    <property type="nucleotide sequence ID" value="NZ_FQYP01000006.1"/>
</dbReference>
<sequence>MKYLKYILGFIAILVVGFFLMGIIKPQLAYDCEVIVEKPANESWAVVQDEEKMSEWLPGFQKIEQVSGTPGTVGAVSMVYFDNDGQQMSIKETITEIVPNESMSMTFEDDFMNMDYKMSLTSIDGKTKISSSTTAVGNGTISKSIMALIGGSIKAQEEANLINLKKTIEDNTKDYFPTKEESFEANENDK</sequence>
<organism evidence="2 3">
    <name type="scientific">Aquimarina spongiae</name>
    <dbReference type="NCBI Taxonomy" id="570521"/>
    <lineage>
        <taxon>Bacteria</taxon>
        <taxon>Pseudomonadati</taxon>
        <taxon>Bacteroidota</taxon>
        <taxon>Flavobacteriia</taxon>
        <taxon>Flavobacteriales</taxon>
        <taxon>Flavobacteriaceae</taxon>
        <taxon>Aquimarina</taxon>
    </lineage>
</organism>
<keyword evidence="1" id="KW-0472">Membrane</keyword>
<dbReference type="Pfam" id="PF10604">
    <property type="entry name" value="Polyketide_cyc2"/>
    <property type="match status" value="1"/>
</dbReference>
<gene>
    <name evidence="2" type="ORF">SAMN04488508_106400</name>
</gene>
<dbReference type="OrthoDB" id="6193565at2"/>
<dbReference type="Proteomes" id="UP000184432">
    <property type="component" value="Unassembled WGS sequence"/>
</dbReference>
<evidence type="ECO:0000313" key="3">
    <source>
        <dbReference type="Proteomes" id="UP000184432"/>
    </source>
</evidence>